<keyword evidence="1" id="KW-0489">Methyltransferase</keyword>
<dbReference type="GO" id="GO:0008171">
    <property type="term" value="F:O-methyltransferase activity"/>
    <property type="evidence" value="ECO:0007669"/>
    <property type="project" value="InterPro"/>
</dbReference>
<dbReference type="SUPFAM" id="SSF53335">
    <property type="entry name" value="S-adenosyl-L-methionine-dependent methyltransferases"/>
    <property type="match status" value="1"/>
</dbReference>
<dbReference type="EMBL" id="JAXIOK010000005">
    <property type="protein sequence ID" value="KAK4770910.1"/>
    <property type="molecule type" value="Genomic_DNA"/>
</dbReference>
<dbReference type="InterPro" id="IPR036388">
    <property type="entry name" value="WH-like_DNA-bd_sf"/>
</dbReference>
<dbReference type="InterPro" id="IPR029063">
    <property type="entry name" value="SAM-dependent_MTases_sf"/>
</dbReference>
<proteinExistence type="predicted"/>
<dbReference type="GO" id="GO:0032259">
    <property type="term" value="P:methylation"/>
    <property type="evidence" value="ECO:0007669"/>
    <property type="project" value="UniProtKB-KW"/>
</dbReference>
<sequence>MDVQLSKDQGTACVEALHVTGNFMCSHDAESCRGSWLVRDHLQGRQYCRGFGSRDYFAGWRRVPAGRLDRMLCFLASHGILKCCLRGGDPPRESGSSERIYALTPTSELFVDSEKGMSLAPLLTICFNPASTALWQFGKAAILDGVNSFEKSNGVPVFQYGSDVPSYNDEFNMAMMAKSTVEMEGILKVYGGFEGLKSLVDVGRGTGMCLSMVVSKYPSIKGVNFYQLMLSDTLLPIQASTMLEGICLRAFRKEKQS</sequence>
<dbReference type="Pfam" id="PF00891">
    <property type="entry name" value="Methyltransf_2"/>
    <property type="match status" value="1"/>
</dbReference>
<evidence type="ECO:0000256" key="1">
    <source>
        <dbReference type="ARBA" id="ARBA00022603"/>
    </source>
</evidence>
<dbReference type="SUPFAM" id="SSF46785">
    <property type="entry name" value="Winged helix' DNA-binding domain"/>
    <property type="match status" value="1"/>
</dbReference>
<organism evidence="5 6">
    <name type="scientific">Trapa incisa</name>
    <dbReference type="NCBI Taxonomy" id="236973"/>
    <lineage>
        <taxon>Eukaryota</taxon>
        <taxon>Viridiplantae</taxon>
        <taxon>Streptophyta</taxon>
        <taxon>Embryophyta</taxon>
        <taxon>Tracheophyta</taxon>
        <taxon>Spermatophyta</taxon>
        <taxon>Magnoliopsida</taxon>
        <taxon>eudicotyledons</taxon>
        <taxon>Gunneridae</taxon>
        <taxon>Pentapetalae</taxon>
        <taxon>rosids</taxon>
        <taxon>malvids</taxon>
        <taxon>Myrtales</taxon>
        <taxon>Lythraceae</taxon>
        <taxon>Trapa</taxon>
    </lineage>
</organism>
<dbReference type="Gene3D" id="1.10.10.10">
    <property type="entry name" value="Winged helix-like DNA-binding domain superfamily/Winged helix DNA-binding domain"/>
    <property type="match status" value="1"/>
</dbReference>
<evidence type="ECO:0000256" key="2">
    <source>
        <dbReference type="ARBA" id="ARBA00022679"/>
    </source>
</evidence>
<keyword evidence="3" id="KW-0949">S-adenosyl-L-methionine</keyword>
<protein>
    <recommendedName>
        <fullName evidence="4">O-methyltransferase C-terminal domain-containing protein</fullName>
    </recommendedName>
</protein>
<evidence type="ECO:0000313" key="6">
    <source>
        <dbReference type="Proteomes" id="UP001345219"/>
    </source>
</evidence>
<keyword evidence="2" id="KW-0808">Transferase</keyword>
<dbReference type="Gene3D" id="1.10.287.1350">
    <property type="match status" value="1"/>
</dbReference>
<dbReference type="AlphaFoldDB" id="A0AAN7KQ72"/>
<reference evidence="5 6" key="1">
    <citation type="journal article" date="2023" name="Hortic Res">
        <title>Pangenome of water caltrop reveals structural variations and asymmetric subgenome divergence after allopolyploidization.</title>
        <authorList>
            <person name="Zhang X."/>
            <person name="Chen Y."/>
            <person name="Wang L."/>
            <person name="Yuan Y."/>
            <person name="Fang M."/>
            <person name="Shi L."/>
            <person name="Lu R."/>
            <person name="Comes H.P."/>
            <person name="Ma Y."/>
            <person name="Chen Y."/>
            <person name="Huang G."/>
            <person name="Zhou Y."/>
            <person name="Zheng Z."/>
            <person name="Qiu Y."/>
        </authorList>
    </citation>
    <scope>NUCLEOTIDE SEQUENCE [LARGE SCALE GENOMIC DNA]</scope>
    <source>
        <tissue evidence="5">Roots</tissue>
    </source>
</reference>
<dbReference type="Proteomes" id="UP001345219">
    <property type="component" value="Chromosome 24"/>
</dbReference>
<evidence type="ECO:0000259" key="4">
    <source>
        <dbReference type="Pfam" id="PF00891"/>
    </source>
</evidence>
<name>A0AAN7KQ72_9MYRT</name>
<dbReference type="InterPro" id="IPR001077">
    <property type="entry name" value="COMT_C"/>
</dbReference>
<evidence type="ECO:0000256" key="3">
    <source>
        <dbReference type="ARBA" id="ARBA00022691"/>
    </source>
</evidence>
<dbReference type="InterPro" id="IPR016461">
    <property type="entry name" value="COMT-like"/>
</dbReference>
<evidence type="ECO:0000313" key="5">
    <source>
        <dbReference type="EMBL" id="KAK4770910.1"/>
    </source>
</evidence>
<gene>
    <name evidence="5" type="ORF">SAY87_031442</name>
</gene>
<dbReference type="PROSITE" id="PS51683">
    <property type="entry name" value="SAM_OMT_II"/>
    <property type="match status" value="1"/>
</dbReference>
<dbReference type="Gene3D" id="3.40.50.150">
    <property type="entry name" value="Vaccinia Virus protein VP39"/>
    <property type="match status" value="1"/>
</dbReference>
<comment type="caution">
    <text evidence="5">The sequence shown here is derived from an EMBL/GenBank/DDBJ whole genome shotgun (WGS) entry which is preliminary data.</text>
</comment>
<accession>A0AAN7KQ72</accession>
<keyword evidence="6" id="KW-1185">Reference proteome</keyword>
<dbReference type="InterPro" id="IPR036390">
    <property type="entry name" value="WH_DNA-bd_sf"/>
</dbReference>
<feature type="domain" description="O-methyltransferase C-terminal" evidence="4">
    <location>
        <begin position="137"/>
        <end position="225"/>
    </location>
</feature>
<dbReference type="PANTHER" id="PTHR11746">
    <property type="entry name" value="O-METHYLTRANSFERASE"/>
    <property type="match status" value="1"/>
</dbReference>